<proteinExistence type="predicted"/>
<sequence length="527" mass="58391">MRYFLLWFLASVFALLSLVAPKPVRSQSPSQYPDSPSRPSGIGLDPFVILSLINALSGSSRNDPQQVDLSPDLAEIRGQIGRLYFLLARQYAVQNQLPQACNALEKGYGAELEAYLRKRLQPLQADSDDCYAAEVNRISKLTGSPTALIYVNTSKDGLELIGVPPSTPFNSQPVSLLSETRIGNKSLQEKIGLPIVQTSQNNGSPFRKVEYRATTEQVDRVILEFRNNLLDTDSDDFLEQSQQLYDWVVRPMEPELAKAKVKTLVFVMNGNLRVVPPAAFHDGERYLIEKYAVTSIPSWQLTQPNRPDRALIPQILAMGLSDSVQGWSPLPATKLEVETISSQVLVGKNFLNNAFTKDNLRSQINSQNFGIIHLATHAKFVKQSPQDSFIQFWDDRLQMNQISKMNLVTDLLTLSACETAVGEHLGLAGVAVDSGAKSVLASLWPVSDAGTAPLMIRFYRGLPNAPSKAIALQEAQLAFLRGEVTIKNNQILGIQGMSNIPFTTTSNKINLKHPYFWSSFTLIGNWL</sequence>
<evidence type="ECO:0000313" key="3">
    <source>
        <dbReference type="Proteomes" id="UP000642094"/>
    </source>
</evidence>
<gene>
    <name evidence="2" type="ORF">H6F41_15915</name>
</gene>
<comment type="caution">
    <text evidence="2">The sequence shown here is derived from an EMBL/GenBank/DDBJ whole genome shotgun (WGS) entry which is preliminary data.</text>
</comment>
<feature type="domain" description="CHAT" evidence="1">
    <location>
        <begin position="240"/>
        <end position="525"/>
    </location>
</feature>
<dbReference type="Proteomes" id="UP000642094">
    <property type="component" value="Unassembled WGS sequence"/>
</dbReference>
<evidence type="ECO:0000259" key="1">
    <source>
        <dbReference type="Pfam" id="PF12770"/>
    </source>
</evidence>
<keyword evidence="3" id="KW-1185">Reference proteome</keyword>
<dbReference type="Pfam" id="PF12770">
    <property type="entry name" value="CHAT"/>
    <property type="match status" value="1"/>
</dbReference>
<organism evidence="2 3">
    <name type="scientific">Pseudanabaena mucicola FACHB-723</name>
    <dbReference type="NCBI Taxonomy" id="2692860"/>
    <lineage>
        <taxon>Bacteria</taxon>
        <taxon>Bacillati</taxon>
        <taxon>Cyanobacteriota</taxon>
        <taxon>Cyanophyceae</taxon>
        <taxon>Pseudanabaenales</taxon>
        <taxon>Pseudanabaenaceae</taxon>
        <taxon>Pseudanabaena</taxon>
    </lineage>
</organism>
<name>A0ABR8A1F7_9CYAN</name>
<dbReference type="EMBL" id="JACJQB010000045">
    <property type="protein sequence ID" value="MBD2189620.1"/>
    <property type="molecule type" value="Genomic_DNA"/>
</dbReference>
<reference evidence="2 3" key="1">
    <citation type="journal article" date="2020" name="ISME J.">
        <title>Comparative genomics reveals insights into cyanobacterial evolution and habitat adaptation.</title>
        <authorList>
            <person name="Chen M.Y."/>
            <person name="Teng W.K."/>
            <person name="Zhao L."/>
            <person name="Hu C.X."/>
            <person name="Zhou Y.K."/>
            <person name="Han B.P."/>
            <person name="Song L.R."/>
            <person name="Shu W.S."/>
        </authorList>
    </citation>
    <scope>NUCLEOTIDE SEQUENCE [LARGE SCALE GENOMIC DNA]</scope>
    <source>
        <strain evidence="2 3">FACHB-723</strain>
    </source>
</reference>
<dbReference type="RefSeq" id="WP_190404445.1">
    <property type="nucleotide sequence ID" value="NZ_JACJQB010000045.1"/>
</dbReference>
<accession>A0ABR8A1F7</accession>
<evidence type="ECO:0000313" key="2">
    <source>
        <dbReference type="EMBL" id="MBD2189620.1"/>
    </source>
</evidence>
<protein>
    <submittedName>
        <fullName evidence="2">CHAT domain-containing protein</fullName>
    </submittedName>
</protein>
<dbReference type="InterPro" id="IPR024983">
    <property type="entry name" value="CHAT_dom"/>
</dbReference>